<dbReference type="Pfam" id="PF12833">
    <property type="entry name" value="HTH_18"/>
    <property type="match status" value="1"/>
</dbReference>
<name>A0A1M5PYD2_9SPHI</name>
<dbReference type="GO" id="GO:0003700">
    <property type="term" value="F:DNA-binding transcription factor activity"/>
    <property type="evidence" value="ECO:0007669"/>
    <property type="project" value="InterPro"/>
</dbReference>
<dbReference type="InterPro" id="IPR018062">
    <property type="entry name" value="HTH_AraC-typ_CS"/>
</dbReference>
<dbReference type="EMBL" id="FQUQ01000011">
    <property type="protein sequence ID" value="SHH06700.1"/>
    <property type="molecule type" value="Genomic_DNA"/>
</dbReference>
<accession>A0A1M5PYD2</accession>
<dbReference type="PANTHER" id="PTHR47893">
    <property type="entry name" value="REGULATORY PROTEIN PCHR"/>
    <property type="match status" value="1"/>
</dbReference>
<evidence type="ECO:0000256" key="2">
    <source>
        <dbReference type="ARBA" id="ARBA00023125"/>
    </source>
</evidence>
<sequence>MGMSVCDEQGRWTDFGGTIQNFELMPPEVMELREKYNLHFGEVELVHLSLPHIHIVYGDMSLKKHQVRFRSMDMPEYVELHFSLSGGSLIENHANGRKYEFNAMQHNIVYTQDFDGVGQYKNNESYKFFEVHFAREYFLQLVKDSPGVLSDFCEHVDQQKCTNLSEDNLSITFAMQQCIYDIMNATVQGSLKVLFLQSKCIELLSLQVETYENAASNSVRSVLRSSYEKDGVRQARAYLNLHLDKTPTLAELSKIAGINEFKLKNGFKELFDTTVFGYLSDLRLLEAKEQLRSGKAIKVISDNLGYSSVQHFGTAFRKKFGTSPGKMKG</sequence>
<gene>
    <name evidence="5" type="ORF">SAMN04488522_11127</name>
</gene>
<dbReference type="PROSITE" id="PS01124">
    <property type="entry name" value="HTH_ARAC_FAMILY_2"/>
    <property type="match status" value="1"/>
</dbReference>
<dbReference type="InterPro" id="IPR009057">
    <property type="entry name" value="Homeodomain-like_sf"/>
</dbReference>
<dbReference type="Gene3D" id="1.10.10.60">
    <property type="entry name" value="Homeodomain-like"/>
    <property type="match status" value="1"/>
</dbReference>
<evidence type="ECO:0000313" key="5">
    <source>
        <dbReference type="EMBL" id="SHH06700.1"/>
    </source>
</evidence>
<dbReference type="SUPFAM" id="SSF46689">
    <property type="entry name" value="Homeodomain-like"/>
    <property type="match status" value="1"/>
</dbReference>
<dbReference type="Proteomes" id="UP000184287">
    <property type="component" value="Unassembled WGS sequence"/>
</dbReference>
<dbReference type="AlphaFoldDB" id="A0A1M5PYD2"/>
<dbReference type="PROSITE" id="PS00041">
    <property type="entry name" value="HTH_ARAC_FAMILY_1"/>
    <property type="match status" value="1"/>
</dbReference>
<evidence type="ECO:0000256" key="1">
    <source>
        <dbReference type="ARBA" id="ARBA00023015"/>
    </source>
</evidence>
<dbReference type="PANTHER" id="PTHR47893:SF1">
    <property type="entry name" value="REGULATORY PROTEIN PCHR"/>
    <property type="match status" value="1"/>
</dbReference>
<dbReference type="OrthoDB" id="799767at2"/>
<dbReference type="STRING" id="288992.SAMN04488522_11127"/>
<feature type="domain" description="HTH araC/xylS-type" evidence="4">
    <location>
        <begin position="233"/>
        <end position="329"/>
    </location>
</feature>
<dbReference type="RefSeq" id="WP_073239149.1">
    <property type="nucleotide sequence ID" value="NZ_FQUQ01000011.1"/>
</dbReference>
<dbReference type="InterPro" id="IPR053142">
    <property type="entry name" value="PchR_regulatory_protein"/>
</dbReference>
<keyword evidence="3" id="KW-0804">Transcription</keyword>
<keyword evidence="1" id="KW-0805">Transcription regulation</keyword>
<dbReference type="SMART" id="SM00342">
    <property type="entry name" value="HTH_ARAC"/>
    <property type="match status" value="1"/>
</dbReference>
<protein>
    <submittedName>
        <fullName evidence="5">AraC-type DNA-binding protein</fullName>
    </submittedName>
</protein>
<proteinExistence type="predicted"/>
<evidence type="ECO:0000313" key="6">
    <source>
        <dbReference type="Proteomes" id="UP000184287"/>
    </source>
</evidence>
<dbReference type="GO" id="GO:0043565">
    <property type="term" value="F:sequence-specific DNA binding"/>
    <property type="evidence" value="ECO:0007669"/>
    <property type="project" value="InterPro"/>
</dbReference>
<organism evidence="5 6">
    <name type="scientific">Pedobacter caeni</name>
    <dbReference type="NCBI Taxonomy" id="288992"/>
    <lineage>
        <taxon>Bacteria</taxon>
        <taxon>Pseudomonadati</taxon>
        <taxon>Bacteroidota</taxon>
        <taxon>Sphingobacteriia</taxon>
        <taxon>Sphingobacteriales</taxon>
        <taxon>Sphingobacteriaceae</taxon>
        <taxon>Pedobacter</taxon>
    </lineage>
</organism>
<dbReference type="InterPro" id="IPR018060">
    <property type="entry name" value="HTH_AraC"/>
</dbReference>
<evidence type="ECO:0000259" key="4">
    <source>
        <dbReference type="PROSITE" id="PS01124"/>
    </source>
</evidence>
<reference evidence="6" key="1">
    <citation type="submission" date="2016-11" db="EMBL/GenBank/DDBJ databases">
        <authorList>
            <person name="Varghese N."/>
            <person name="Submissions S."/>
        </authorList>
    </citation>
    <scope>NUCLEOTIDE SEQUENCE [LARGE SCALE GENOMIC DNA]</scope>
    <source>
        <strain evidence="6">DSM 16990</strain>
    </source>
</reference>
<evidence type="ECO:0000256" key="3">
    <source>
        <dbReference type="ARBA" id="ARBA00023163"/>
    </source>
</evidence>
<keyword evidence="6" id="KW-1185">Reference proteome</keyword>
<keyword evidence="2 5" id="KW-0238">DNA-binding</keyword>